<evidence type="ECO:0000259" key="10">
    <source>
        <dbReference type="PROSITE" id="PS51670"/>
    </source>
</evidence>
<dbReference type="EC" id="3.4.24.-" evidence="9"/>
<accession>A0ABM4BW99</accession>
<protein>
    <recommendedName>
        <fullName evidence="9">Metalloendopeptidase</fullName>
        <ecNumber evidence="9">3.4.24.-</ecNumber>
    </recommendedName>
</protein>
<name>A0ABM4BW99_HYDVU</name>
<dbReference type="InterPro" id="IPR006026">
    <property type="entry name" value="Peptidase_Metallo"/>
</dbReference>
<sequence length="494" mass="55612">MISFFSIVLICCTSYAESHWVPEMENKDLFEGDMRLDPDERKAVNNGYGSIIGGRWPNNIVPYDLSRLNRQNQPMVLQAIENYHKKTCIKFIQRTNQVEYLSFYHGRGCSSDVGFRRYRVNQISLANGCFIIGTVMHEIGHSLGFYHEQSRPDRDEYVTIIWRNIQSDMQYNFNKHSLNTIDSLGTPYDFDSMMHYDQTAFGGGQVTIVTKDKSKQRVIGQRNGFSEGDIIQLNKMYPCPGTSTPSPTPLPRCSPGTDIHSDCAQWAKSGYCTAGNFWQNVNRLCCKSCASLTTAKPIPTSALPQCTVGVDLDKECPDWAKKGYCTDPNYSQGMLRSCCKSCAGECEDQDVNCDEWAITGECKKNPVWMLKNCRKSCQACAEPCTDFDTNCATWASKGECKNNPEWMSKYCRKSCNSCPGSCEDNDLNCATWASSGECKSNPDYMLRACKKSCNVCASCVDNELKCTTWAASGECKNNPNYMLIYCRKSCNVCR</sequence>
<feature type="chain" id="PRO_5044962030" description="Metalloendopeptidase" evidence="9">
    <location>
        <begin position="19"/>
        <end position="494"/>
    </location>
</feature>
<evidence type="ECO:0000256" key="1">
    <source>
        <dbReference type="ARBA" id="ARBA00002657"/>
    </source>
</evidence>
<feature type="disulfide bond" evidence="7">
    <location>
        <begin position="422"/>
        <end position="456"/>
    </location>
</feature>
<organism evidence="12 13">
    <name type="scientific">Hydra vulgaris</name>
    <name type="common">Hydra</name>
    <name type="synonym">Hydra attenuata</name>
    <dbReference type="NCBI Taxonomy" id="6087"/>
    <lineage>
        <taxon>Eukaryota</taxon>
        <taxon>Metazoa</taxon>
        <taxon>Cnidaria</taxon>
        <taxon>Hydrozoa</taxon>
        <taxon>Hydroidolina</taxon>
        <taxon>Anthoathecata</taxon>
        <taxon>Aplanulata</taxon>
        <taxon>Hydridae</taxon>
        <taxon>Hydra</taxon>
    </lineage>
</organism>
<feature type="disulfide bond" evidence="7">
    <location>
        <begin position="459"/>
        <end position="493"/>
    </location>
</feature>
<evidence type="ECO:0000256" key="9">
    <source>
        <dbReference type="RuleBase" id="RU361183"/>
    </source>
</evidence>
<comment type="caution">
    <text evidence="7">Lacks conserved residue(s) required for the propagation of feature annotation.</text>
</comment>
<evidence type="ECO:0000256" key="3">
    <source>
        <dbReference type="ARBA" id="ARBA00022723"/>
    </source>
</evidence>
<feature type="domain" description="ShKT" evidence="10">
    <location>
        <begin position="459"/>
        <end position="493"/>
    </location>
</feature>
<evidence type="ECO:0000259" key="11">
    <source>
        <dbReference type="PROSITE" id="PS51864"/>
    </source>
</evidence>
<evidence type="ECO:0000256" key="5">
    <source>
        <dbReference type="ARBA" id="ARBA00022833"/>
    </source>
</evidence>
<evidence type="ECO:0000256" key="4">
    <source>
        <dbReference type="ARBA" id="ARBA00022801"/>
    </source>
</evidence>
<feature type="domain" description="Peptidase M12A" evidence="11">
    <location>
        <begin position="50"/>
        <end position="240"/>
    </location>
</feature>
<feature type="binding site" evidence="8">
    <location>
        <position position="137"/>
    </location>
    <ligand>
        <name>Zn(2+)</name>
        <dbReference type="ChEBI" id="CHEBI:29105"/>
        <note>catalytic</note>
    </ligand>
</feature>
<keyword evidence="5 8" id="KW-0862">Zinc</keyword>
<dbReference type="PANTHER" id="PTHR10127:SF780">
    <property type="entry name" value="METALLOENDOPEPTIDASE"/>
    <property type="match status" value="1"/>
</dbReference>
<dbReference type="PRINTS" id="PR00480">
    <property type="entry name" value="ASTACIN"/>
</dbReference>
<feature type="disulfide bond" evidence="7">
    <location>
        <begin position="346"/>
        <end position="380"/>
    </location>
</feature>
<evidence type="ECO:0000256" key="7">
    <source>
        <dbReference type="PROSITE-ProRule" id="PRU01005"/>
    </source>
</evidence>
<reference evidence="13" key="1">
    <citation type="submission" date="2025-08" db="UniProtKB">
        <authorList>
            <consortium name="RefSeq"/>
        </authorList>
    </citation>
    <scope>IDENTIFICATION</scope>
</reference>
<keyword evidence="3 8" id="KW-0479">Metal-binding</keyword>
<feature type="domain" description="ShKT" evidence="10">
    <location>
        <begin position="384"/>
        <end position="418"/>
    </location>
</feature>
<dbReference type="PANTHER" id="PTHR10127">
    <property type="entry name" value="DISCOIDIN, CUB, EGF, LAMININ , AND ZINC METALLOPROTEASE DOMAIN CONTAINING"/>
    <property type="match status" value="1"/>
</dbReference>
<dbReference type="SMART" id="SM00254">
    <property type="entry name" value="ShKT"/>
    <property type="match status" value="6"/>
</dbReference>
<feature type="binding site" evidence="8">
    <location>
        <position position="147"/>
    </location>
    <ligand>
        <name>Zn(2+)</name>
        <dbReference type="ChEBI" id="CHEBI:29105"/>
        <note>catalytic</note>
    </ligand>
</feature>
<keyword evidence="2 8" id="KW-0645">Protease</keyword>
<dbReference type="InterPro" id="IPR034035">
    <property type="entry name" value="Astacin-like_dom"/>
</dbReference>
<dbReference type="InterPro" id="IPR001506">
    <property type="entry name" value="Peptidase_M12A"/>
</dbReference>
<keyword evidence="4 8" id="KW-0378">Hydrolase</keyword>
<dbReference type="SMART" id="SM00235">
    <property type="entry name" value="ZnMc"/>
    <property type="match status" value="1"/>
</dbReference>
<evidence type="ECO:0000256" key="6">
    <source>
        <dbReference type="ARBA" id="ARBA00023049"/>
    </source>
</evidence>
<evidence type="ECO:0000256" key="2">
    <source>
        <dbReference type="ARBA" id="ARBA00022670"/>
    </source>
</evidence>
<feature type="binding site" evidence="8">
    <location>
        <position position="141"/>
    </location>
    <ligand>
        <name>Zn(2+)</name>
        <dbReference type="ChEBI" id="CHEBI:29105"/>
        <note>catalytic</note>
    </ligand>
</feature>
<keyword evidence="7" id="KW-1015">Disulfide bond</keyword>
<dbReference type="Gene3D" id="3.40.390.10">
    <property type="entry name" value="Collagenase (Catalytic Domain)"/>
    <property type="match status" value="1"/>
</dbReference>
<dbReference type="CDD" id="cd04280">
    <property type="entry name" value="ZnMc_astacin_like"/>
    <property type="match status" value="1"/>
</dbReference>
<dbReference type="GeneID" id="136071869"/>
<evidence type="ECO:0000256" key="8">
    <source>
        <dbReference type="PROSITE-ProRule" id="PRU01211"/>
    </source>
</evidence>
<feature type="domain" description="ShKT" evidence="10">
    <location>
        <begin position="346"/>
        <end position="380"/>
    </location>
</feature>
<dbReference type="RefSeq" id="XP_065653485.1">
    <property type="nucleotide sequence ID" value="XM_065797413.1"/>
</dbReference>
<comment type="cofactor">
    <cofactor evidence="8 9">
        <name>Zn(2+)</name>
        <dbReference type="ChEBI" id="CHEBI:29105"/>
    </cofactor>
    <text evidence="8 9">Binds 1 zinc ion per subunit.</text>
</comment>
<dbReference type="SUPFAM" id="SSF55486">
    <property type="entry name" value="Metalloproteases ('zincins'), catalytic domain"/>
    <property type="match status" value="1"/>
</dbReference>
<feature type="domain" description="ShKT" evidence="10">
    <location>
        <begin position="422"/>
        <end position="456"/>
    </location>
</feature>
<keyword evidence="12" id="KW-1185">Reference proteome</keyword>
<proteinExistence type="predicted"/>
<dbReference type="Gene3D" id="1.10.10.1940">
    <property type="match status" value="1"/>
</dbReference>
<dbReference type="PROSITE" id="PS51864">
    <property type="entry name" value="ASTACIN"/>
    <property type="match status" value="1"/>
</dbReference>
<feature type="active site" evidence="8">
    <location>
        <position position="138"/>
    </location>
</feature>
<dbReference type="InterPro" id="IPR003582">
    <property type="entry name" value="ShKT_dom"/>
</dbReference>
<feature type="disulfide bond" evidence="7">
    <location>
        <begin position="384"/>
        <end position="418"/>
    </location>
</feature>
<dbReference type="PROSITE" id="PS51670">
    <property type="entry name" value="SHKT"/>
    <property type="match status" value="4"/>
</dbReference>
<dbReference type="Proteomes" id="UP001652625">
    <property type="component" value="Chromosome 05"/>
</dbReference>
<evidence type="ECO:0000313" key="13">
    <source>
        <dbReference type="RefSeq" id="XP_065653485.1"/>
    </source>
</evidence>
<dbReference type="Pfam" id="PF01400">
    <property type="entry name" value="Astacin"/>
    <property type="match status" value="1"/>
</dbReference>
<feature type="signal peptide" evidence="9">
    <location>
        <begin position="1"/>
        <end position="18"/>
    </location>
</feature>
<gene>
    <name evidence="13" type="primary">LOC136071869</name>
</gene>
<keyword evidence="9" id="KW-0732">Signal</keyword>
<evidence type="ECO:0000313" key="12">
    <source>
        <dbReference type="Proteomes" id="UP001652625"/>
    </source>
</evidence>
<comment type="function">
    <text evidence="1">Metalloprotease.</text>
</comment>
<keyword evidence="6 8" id="KW-0482">Metalloprotease</keyword>
<dbReference type="InterPro" id="IPR024079">
    <property type="entry name" value="MetalloPept_cat_dom_sf"/>
</dbReference>
<dbReference type="Pfam" id="PF01549">
    <property type="entry name" value="ShK"/>
    <property type="match status" value="6"/>
</dbReference>